<organism evidence="1 2">
    <name type="scientific">Brassica napus</name>
    <name type="common">Rape</name>
    <dbReference type="NCBI Taxonomy" id="3708"/>
    <lineage>
        <taxon>Eukaryota</taxon>
        <taxon>Viridiplantae</taxon>
        <taxon>Streptophyta</taxon>
        <taxon>Embryophyta</taxon>
        <taxon>Tracheophyta</taxon>
        <taxon>Spermatophyta</taxon>
        <taxon>Magnoliopsida</taxon>
        <taxon>eudicotyledons</taxon>
        <taxon>Gunneridae</taxon>
        <taxon>Pentapetalae</taxon>
        <taxon>rosids</taxon>
        <taxon>malvids</taxon>
        <taxon>Brassicales</taxon>
        <taxon>Brassicaceae</taxon>
        <taxon>Brassiceae</taxon>
        <taxon>Brassica</taxon>
    </lineage>
</organism>
<keyword evidence="2" id="KW-1185">Reference proteome</keyword>
<evidence type="ECO:0000313" key="1">
    <source>
        <dbReference type="EMBL" id="CDY17762.1"/>
    </source>
</evidence>
<dbReference type="EMBL" id="LK032077">
    <property type="protein sequence ID" value="CDY17762.1"/>
    <property type="molecule type" value="Genomic_DNA"/>
</dbReference>
<name>A0A078FY88_BRANA</name>
<evidence type="ECO:0000313" key="2">
    <source>
        <dbReference type="Proteomes" id="UP000028999"/>
    </source>
</evidence>
<gene>
    <name evidence="1" type="primary">BnaC08g21700D</name>
    <name evidence="1" type="ORF">GSBRNA2T00002009001</name>
</gene>
<accession>A0A078FY88</accession>
<sequence length="12" mass="1401">MSPSTHCKRILK</sequence>
<proteinExistence type="predicted"/>
<dbReference type="PaxDb" id="3708-A0A078FY88"/>
<reference evidence="1 2" key="1">
    <citation type="journal article" date="2014" name="Science">
        <title>Plant genetics. Early allopolyploid evolution in the post-Neolithic Brassica napus oilseed genome.</title>
        <authorList>
            <person name="Chalhoub B."/>
            <person name="Denoeud F."/>
            <person name="Liu S."/>
            <person name="Parkin I.A."/>
            <person name="Tang H."/>
            <person name="Wang X."/>
            <person name="Chiquet J."/>
            <person name="Belcram H."/>
            <person name="Tong C."/>
            <person name="Samans B."/>
            <person name="Correa M."/>
            <person name="Da Silva C."/>
            <person name="Just J."/>
            <person name="Falentin C."/>
            <person name="Koh C.S."/>
            <person name="Le Clainche I."/>
            <person name="Bernard M."/>
            <person name="Bento P."/>
            <person name="Noel B."/>
            <person name="Labadie K."/>
            <person name="Alberti A."/>
            <person name="Charles M."/>
            <person name="Arnaud D."/>
            <person name="Guo H."/>
            <person name="Daviaud C."/>
            <person name="Alamery S."/>
            <person name="Jabbari K."/>
            <person name="Zhao M."/>
            <person name="Edger P.P."/>
            <person name="Chelaifa H."/>
            <person name="Tack D."/>
            <person name="Lassalle G."/>
            <person name="Mestiri I."/>
            <person name="Schnel N."/>
            <person name="Le Paslier M.C."/>
            <person name="Fan G."/>
            <person name="Renault V."/>
            <person name="Bayer P.E."/>
            <person name="Golicz A.A."/>
            <person name="Manoli S."/>
            <person name="Lee T.H."/>
            <person name="Thi V.H."/>
            <person name="Chalabi S."/>
            <person name="Hu Q."/>
            <person name="Fan C."/>
            <person name="Tollenaere R."/>
            <person name="Lu Y."/>
            <person name="Battail C."/>
            <person name="Shen J."/>
            <person name="Sidebottom C.H."/>
            <person name="Wang X."/>
            <person name="Canaguier A."/>
            <person name="Chauveau A."/>
            <person name="Berard A."/>
            <person name="Deniot G."/>
            <person name="Guan M."/>
            <person name="Liu Z."/>
            <person name="Sun F."/>
            <person name="Lim Y.P."/>
            <person name="Lyons E."/>
            <person name="Town C.D."/>
            <person name="Bancroft I."/>
            <person name="Wang X."/>
            <person name="Meng J."/>
            <person name="Ma J."/>
            <person name="Pires J.C."/>
            <person name="King G.J."/>
            <person name="Brunel D."/>
            <person name="Delourme R."/>
            <person name="Renard M."/>
            <person name="Aury J.M."/>
            <person name="Adams K.L."/>
            <person name="Batley J."/>
            <person name="Snowdon R.J."/>
            <person name="Tost J."/>
            <person name="Edwards D."/>
            <person name="Zhou Y."/>
            <person name="Hua W."/>
            <person name="Sharpe A.G."/>
            <person name="Paterson A.H."/>
            <person name="Guan C."/>
            <person name="Wincker P."/>
        </authorList>
    </citation>
    <scope>NUCLEOTIDE SEQUENCE [LARGE SCALE GENOMIC DNA]</scope>
    <source>
        <strain evidence="2">cv. Darmor-bzh</strain>
    </source>
</reference>
<protein>
    <submittedName>
        <fullName evidence="1">BnaC08g21700D protein</fullName>
    </submittedName>
</protein>
<dbReference type="Proteomes" id="UP000028999">
    <property type="component" value="Unassembled WGS sequence"/>
</dbReference>